<dbReference type="PANTHER" id="PTHR10088:SF4">
    <property type="entry name" value="GLUCOKINASE REGULATORY PROTEIN"/>
    <property type="match status" value="1"/>
</dbReference>
<dbReference type="InterPro" id="IPR040190">
    <property type="entry name" value="MURQ/GCKR"/>
</dbReference>
<dbReference type="AlphaFoldDB" id="A0A7M1SRZ1"/>
<dbReference type="InterPro" id="IPR046348">
    <property type="entry name" value="SIS_dom_sf"/>
</dbReference>
<dbReference type="Gene3D" id="1.10.8.1080">
    <property type="match status" value="1"/>
</dbReference>
<proteinExistence type="predicted"/>
<name>A0A7M1SRZ1_9MICO</name>
<evidence type="ECO:0000313" key="4">
    <source>
        <dbReference type="Proteomes" id="UP000593758"/>
    </source>
</evidence>
<dbReference type="EC" id="4.2.1.126" evidence="3"/>
<dbReference type="Gene3D" id="3.40.50.10490">
    <property type="entry name" value="Glucose-6-phosphate isomerase like protein, domain 1"/>
    <property type="match status" value="1"/>
</dbReference>
<dbReference type="GO" id="GO:0097367">
    <property type="term" value="F:carbohydrate derivative binding"/>
    <property type="evidence" value="ECO:0007669"/>
    <property type="project" value="InterPro"/>
</dbReference>
<dbReference type="GO" id="GO:0046348">
    <property type="term" value="P:amino sugar catabolic process"/>
    <property type="evidence" value="ECO:0007669"/>
    <property type="project" value="TreeGrafter"/>
</dbReference>
<accession>A0A7M1SRZ1</accession>
<dbReference type="GO" id="GO:0016803">
    <property type="term" value="F:ether hydrolase activity"/>
    <property type="evidence" value="ECO:0007669"/>
    <property type="project" value="TreeGrafter"/>
</dbReference>
<dbReference type="NCBIfam" id="NF003915">
    <property type="entry name" value="PRK05441.1"/>
    <property type="match status" value="1"/>
</dbReference>
<gene>
    <name evidence="3" type="ORF">IM660_17275</name>
</gene>
<dbReference type="EMBL" id="CP063169">
    <property type="protein sequence ID" value="QOR70326.1"/>
    <property type="molecule type" value="Genomic_DNA"/>
</dbReference>
<dbReference type="Proteomes" id="UP000593758">
    <property type="component" value="Chromosome"/>
</dbReference>
<dbReference type="PANTHER" id="PTHR10088">
    <property type="entry name" value="GLUCOKINASE REGULATORY PROTEIN"/>
    <property type="match status" value="1"/>
</dbReference>
<dbReference type="SUPFAM" id="SSF53697">
    <property type="entry name" value="SIS domain"/>
    <property type="match status" value="1"/>
</dbReference>
<sequence length="294" mass="30153">MRHPDSTEDRHPGTADIDTWEPQAAIEAILTEDLAGVRAAIAVSGELASLVEQAHARTRAGGRIHYFGVGTSGRLAFLDATESRPTFGVQGLFTAHFPGGPDALLDSSIDREDAEAAGAEDAGALTSGDVAIGVTASGGTAYVRGALAEARHRGAYTALIAHRAGASLSNSVDLAIEAATGPEALTGSTRLKAGTATKVLINAFSTALMMRSGRTWSNLMVQMVATNSKLDERAVRILAMATSRPSEECGKVLAACEGELPVALTAMLSGATPEASRRALAAGGGVRDAVQCLS</sequence>
<dbReference type="KEGG" id="halt:IM660_17275"/>
<feature type="domain" description="SIS" evidence="2">
    <location>
        <begin position="47"/>
        <end position="214"/>
    </location>
</feature>
<dbReference type="InterPro" id="IPR001347">
    <property type="entry name" value="SIS_dom"/>
</dbReference>
<evidence type="ECO:0000256" key="1">
    <source>
        <dbReference type="ARBA" id="ARBA00023277"/>
    </source>
</evidence>
<protein>
    <submittedName>
        <fullName evidence="3">N-acetylmuramic acid 6-phosphate etherase</fullName>
        <ecNumber evidence="3">4.2.1.126</ecNumber>
    </submittedName>
</protein>
<dbReference type="PROSITE" id="PS01272">
    <property type="entry name" value="GCKR"/>
    <property type="match status" value="1"/>
</dbReference>
<keyword evidence="4" id="KW-1185">Reference proteome</keyword>
<dbReference type="InterPro" id="IPR005486">
    <property type="entry name" value="Glucokinase_regulatory_CS"/>
</dbReference>
<dbReference type="Pfam" id="PF22645">
    <property type="entry name" value="GKRP_SIS_N"/>
    <property type="match status" value="1"/>
</dbReference>
<dbReference type="GO" id="GO:0009254">
    <property type="term" value="P:peptidoglycan turnover"/>
    <property type="evidence" value="ECO:0007669"/>
    <property type="project" value="TreeGrafter"/>
</dbReference>
<keyword evidence="3" id="KW-0456">Lyase</keyword>
<reference evidence="3 4" key="1">
    <citation type="submission" date="2020-10" db="EMBL/GenBank/DDBJ databases">
        <title>Haloactinobacterium sp. RN3S43, a bacterium isolated from saline soil.</title>
        <authorList>
            <person name="Sun J.-Q."/>
        </authorList>
    </citation>
    <scope>NUCLEOTIDE SEQUENCE [LARGE SCALE GENOMIC DNA]</scope>
    <source>
        <strain evidence="3 4">RN3S43</strain>
    </source>
</reference>
<evidence type="ECO:0000259" key="2">
    <source>
        <dbReference type="PROSITE" id="PS51464"/>
    </source>
</evidence>
<dbReference type="GO" id="GO:0016835">
    <property type="term" value="F:carbon-oxygen lyase activity"/>
    <property type="evidence" value="ECO:0007669"/>
    <property type="project" value="TreeGrafter"/>
</dbReference>
<evidence type="ECO:0000313" key="3">
    <source>
        <dbReference type="EMBL" id="QOR70326.1"/>
    </source>
</evidence>
<dbReference type="PROSITE" id="PS51464">
    <property type="entry name" value="SIS"/>
    <property type="match status" value="1"/>
</dbReference>
<dbReference type="RefSeq" id="WP_193497010.1">
    <property type="nucleotide sequence ID" value="NZ_CP063169.1"/>
</dbReference>
<organism evidence="3 4">
    <name type="scientific">Ruania alkalisoli</name>
    <dbReference type="NCBI Taxonomy" id="2779775"/>
    <lineage>
        <taxon>Bacteria</taxon>
        <taxon>Bacillati</taxon>
        <taxon>Actinomycetota</taxon>
        <taxon>Actinomycetes</taxon>
        <taxon>Micrococcales</taxon>
        <taxon>Ruaniaceae</taxon>
        <taxon>Ruania</taxon>
    </lineage>
</organism>
<keyword evidence="1" id="KW-0119">Carbohydrate metabolism</keyword>